<dbReference type="EMBL" id="LDTF01000051">
    <property type="protein sequence ID" value="KTT97937.1"/>
    <property type="molecule type" value="Genomic_DNA"/>
</dbReference>
<evidence type="ECO:0000259" key="5">
    <source>
        <dbReference type="PROSITE" id="PS50850"/>
    </source>
</evidence>
<dbReference type="Pfam" id="PF07690">
    <property type="entry name" value="MFS_1"/>
    <property type="match status" value="2"/>
</dbReference>
<feature type="transmembrane region" description="Helical" evidence="4">
    <location>
        <begin position="257"/>
        <end position="276"/>
    </location>
</feature>
<dbReference type="Gene3D" id="1.20.1250.20">
    <property type="entry name" value="MFS general substrate transporter like domains"/>
    <property type="match status" value="2"/>
</dbReference>
<keyword evidence="2 4" id="KW-1133">Transmembrane helix</keyword>
<evidence type="ECO:0000313" key="6">
    <source>
        <dbReference type="EMBL" id="KTT97937.1"/>
    </source>
</evidence>
<feature type="transmembrane region" description="Helical" evidence="4">
    <location>
        <begin position="51"/>
        <end position="76"/>
    </location>
</feature>
<feature type="domain" description="Major facilitator superfamily (MFS) profile" evidence="5">
    <location>
        <begin position="190"/>
        <end position="401"/>
    </location>
</feature>
<dbReference type="AlphaFoldDB" id="A0A147IRL6"/>
<evidence type="ECO:0000256" key="3">
    <source>
        <dbReference type="ARBA" id="ARBA00023136"/>
    </source>
</evidence>
<reference evidence="6 7" key="1">
    <citation type="journal article" date="2016" name="Front. Microbiol.">
        <title>Genomic Resource of Rice Seed Associated Bacteria.</title>
        <authorList>
            <person name="Midha S."/>
            <person name="Bansal K."/>
            <person name="Sharma S."/>
            <person name="Kumar N."/>
            <person name="Patil P.P."/>
            <person name="Chaudhry V."/>
            <person name="Patil P.B."/>
        </authorList>
    </citation>
    <scope>NUCLEOTIDE SEQUENCE [LARGE SCALE GENOMIC DNA]</scope>
    <source>
        <strain evidence="6 7">NS355</strain>
    </source>
</reference>
<evidence type="ECO:0000256" key="2">
    <source>
        <dbReference type="ARBA" id="ARBA00022989"/>
    </source>
</evidence>
<dbReference type="RefSeq" id="WP_058745705.1">
    <property type="nucleotide sequence ID" value="NZ_LDTF01000051.1"/>
</dbReference>
<sequence length="401" mass="42166">MAPSSDRIHPRQRPPLGLYALANIGGVAAYLPLLTLLVPMKVEAVSPDGRIALLSLVAVLGAATASLANILFGWLSDRSRRAGRGRRGWMAIGLAGVAASYAAIGMATTPVMLVAAILFFQFAVNALLAPLMAIMAEEIPDAKRGLTGGLIALGNPAASALSTWLVGAPLLGEQGRLAVVMIVVMLCALPLLLVGAGGAMPGERVAAIGARPPRRDFVIAGLARLCIQVAAVVTQVYLLYYFETIVPAADYADLPRWVGQVFTFAFVLPLPIALLLGRLADRMERRRYILSMAALVAALGLLAMAAADSRQAAAAAFILYTAGSSVFIALHVGLSFQLLPDPRHRGRDLGLFNLTNTLPTIIGAGLTWMFATPHDFDVVLLVLALITLAGGLAILGVRAWR</sequence>
<feature type="transmembrane region" description="Helical" evidence="4">
    <location>
        <begin position="351"/>
        <end position="372"/>
    </location>
</feature>
<dbReference type="PANTHER" id="PTHR23528">
    <property type="match status" value="1"/>
</dbReference>
<feature type="transmembrane region" description="Helical" evidence="4">
    <location>
        <begin position="177"/>
        <end position="196"/>
    </location>
</feature>
<protein>
    <recommendedName>
        <fullName evidence="5">Major facilitator superfamily (MFS) profile domain-containing protein</fullName>
    </recommendedName>
</protein>
<evidence type="ECO:0000256" key="4">
    <source>
        <dbReference type="SAM" id="Phobius"/>
    </source>
</evidence>
<gene>
    <name evidence="6" type="ORF">NS355_10725</name>
</gene>
<feature type="transmembrane region" description="Helical" evidence="4">
    <location>
        <begin position="217"/>
        <end position="242"/>
    </location>
</feature>
<evidence type="ECO:0000256" key="1">
    <source>
        <dbReference type="ARBA" id="ARBA00022692"/>
    </source>
</evidence>
<feature type="transmembrane region" description="Helical" evidence="4">
    <location>
        <begin position="378"/>
        <end position="400"/>
    </location>
</feature>
<dbReference type="PROSITE" id="PS50850">
    <property type="entry name" value="MFS"/>
    <property type="match status" value="1"/>
</dbReference>
<dbReference type="OrthoDB" id="7428510at2"/>
<dbReference type="InterPro" id="IPR036259">
    <property type="entry name" value="MFS_trans_sf"/>
</dbReference>
<organism evidence="6 7">
    <name type="scientific">Sphingomonas yabuuchiae</name>
    <dbReference type="NCBI Taxonomy" id="172044"/>
    <lineage>
        <taxon>Bacteria</taxon>
        <taxon>Pseudomonadati</taxon>
        <taxon>Pseudomonadota</taxon>
        <taxon>Alphaproteobacteria</taxon>
        <taxon>Sphingomonadales</taxon>
        <taxon>Sphingomonadaceae</taxon>
        <taxon>Sphingomonas</taxon>
    </lineage>
</organism>
<comment type="caution">
    <text evidence="6">The sequence shown here is derived from an EMBL/GenBank/DDBJ whole genome shotgun (WGS) entry which is preliminary data.</text>
</comment>
<feature type="transmembrane region" description="Helical" evidence="4">
    <location>
        <begin position="113"/>
        <end position="134"/>
    </location>
</feature>
<accession>A0A147IRL6</accession>
<feature type="transmembrane region" description="Helical" evidence="4">
    <location>
        <begin position="16"/>
        <end position="39"/>
    </location>
</feature>
<dbReference type="PATRIC" id="fig|172044.3.peg.2118"/>
<dbReference type="InterPro" id="IPR020846">
    <property type="entry name" value="MFS_dom"/>
</dbReference>
<evidence type="ECO:0000313" key="7">
    <source>
        <dbReference type="Proteomes" id="UP000073923"/>
    </source>
</evidence>
<feature type="transmembrane region" description="Helical" evidence="4">
    <location>
        <begin position="88"/>
        <end position="107"/>
    </location>
</feature>
<dbReference type="InterPro" id="IPR011701">
    <property type="entry name" value="MFS"/>
</dbReference>
<keyword evidence="1 4" id="KW-0812">Transmembrane</keyword>
<feature type="transmembrane region" description="Helical" evidence="4">
    <location>
        <begin position="288"/>
        <end position="307"/>
    </location>
</feature>
<name>A0A147IRL6_9SPHN</name>
<dbReference type="PANTHER" id="PTHR23528:SF1">
    <property type="entry name" value="MAJOR FACILITATOR SUPERFAMILY (MFS) PROFILE DOMAIN-CONTAINING PROTEIN"/>
    <property type="match status" value="1"/>
</dbReference>
<feature type="transmembrane region" description="Helical" evidence="4">
    <location>
        <begin position="146"/>
        <end position="165"/>
    </location>
</feature>
<dbReference type="GO" id="GO:0022857">
    <property type="term" value="F:transmembrane transporter activity"/>
    <property type="evidence" value="ECO:0007669"/>
    <property type="project" value="InterPro"/>
</dbReference>
<proteinExistence type="predicted"/>
<keyword evidence="3 4" id="KW-0472">Membrane</keyword>
<dbReference type="Proteomes" id="UP000073923">
    <property type="component" value="Unassembled WGS sequence"/>
</dbReference>
<dbReference type="SUPFAM" id="SSF103473">
    <property type="entry name" value="MFS general substrate transporter"/>
    <property type="match status" value="1"/>
</dbReference>
<feature type="transmembrane region" description="Helical" evidence="4">
    <location>
        <begin position="313"/>
        <end position="339"/>
    </location>
</feature>